<dbReference type="AlphaFoldDB" id="A0A238YMH3"/>
<proteinExistence type="predicted"/>
<organism evidence="2 3">
    <name type="scientific">Haloechinothrix alba</name>
    <dbReference type="NCBI Taxonomy" id="664784"/>
    <lineage>
        <taxon>Bacteria</taxon>
        <taxon>Bacillati</taxon>
        <taxon>Actinomycetota</taxon>
        <taxon>Actinomycetes</taxon>
        <taxon>Pseudonocardiales</taxon>
        <taxon>Pseudonocardiaceae</taxon>
        <taxon>Haloechinothrix</taxon>
    </lineage>
</organism>
<sequence length="52" mass="5636">MSHEPRTTGEWAGEASMHDVEDERTADIGADLEESGSGDTAEDGERYVEPPD</sequence>
<evidence type="ECO:0000313" key="2">
    <source>
        <dbReference type="EMBL" id="SNR72230.1"/>
    </source>
</evidence>
<feature type="compositionally biased region" description="Basic and acidic residues" evidence="1">
    <location>
        <begin position="16"/>
        <end position="26"/>
    </location>
</feature>
<evidence type="ECO:0000313" key="3">
    <source>
        <dbReference type="Proteomes" id="UP000198348"/>
    </source>
</evidence>
<feature type="region of interest" description="Disordered" evidence="1">
    <location>
        <begin position="1"/>
        <end position="52"/>
    </location>
</feature>
<dbReference type="Proteomes" id="UP000198348">
    <property type="component" value="Unassembled WGS sequence"/>
</dbReference>
<evidence type="ECO:0000256" key="1">
    <source>
        <dbReference type="SAM" id="MobiDB-lite"/>
    </source>
</evidence>
<dbReference type="RefSeq" id="WP_176439989.1">
    <property type="nucleotide sequence ID" value="NZ_FZNW01000016.1"/>
</dbReference>
<reference evidence="2 3" key="1">
    <citation type="submission" date="2017-06" db="EMBL/GenBank/DDBJ databases">
        <authorList>
            <person name="Kim H.J."/>
            <person name="Triplett B.A."/>
        </authorList>
    </citation>
    <scope>NUCLEOTIDE SEQUENCE [LARGE SCALE GENOMIC DNA]</scope>
    <source>
        <strain evidence="2 3">DSM 45207</strain>
    </source>
</reference>
<feature type="compositionally biased region" description="Acidic residues" evidence="1">
    <location>
        <begin position="27"/>
        <end position="42"/>
    </location>
</feature>
<name>A0A238YMH3_9PSEU</name>
<accession>A0A238YMH3</accession>
<protein>
    <submittedName>
        <fullName evidence="2">Uncharacterized protein</fullName>
    </submittedName>
</protein>
<feature type="compositionally biased region" description="Basic and acidic residues" evidence="1">
    <location>
        <begin position="43"/>
        <end position="52"/>
    </location>
</feature>
<dbReference type="EMBL" id="FZNW01000016">
    <property type="protein sequence ID" value="SNR72230.1"/>
    <property type="molecule type" value="Genomic_DNA"/>
</dbReference>
<keyword evidence="3" id="KW-1185">Reference proteome</keyword>
<gene>
    <name evidence="2" type="ORF">SAMN06265360_11620</name>
</gene>